<comment type="subcellular location">
    <subcellularLocation>
        <location evidence="1">Cytoplasm</location>
    </subcellularLocation>
</comment>
<dbReference type="SMART" id="SM00347">
    <property type="entry name" value="HTH_MARR"/>
    <property type="match status" value="1"/>
</dbReference>
<proteinExistence type="inferred from homology"/>
<organism evidence="10 11">
    <name type="scientific">Flavobacterium gillisiae</name>
    <dbReference type="NCBI Taxonomy" id="150146"/>
    <lineage>
        <taxon>Bacteria</taxon>
        <taxon>Pseudomonadati</taxon>
        <taxon>Bacteroidota</taxon>
        <taxon>Flavobacteriia</taxon>
        <taxon>Flavobacteriales</taxon>
        <taxon>Flavobacteriaceae</taxon>
        <taxon>Flavobacterium</taxon>
    </lineage>
</organism>
<evidence type="ECO:0000256" key="1">
    <source>
        <dbReference type="ARBA" id="ARBA00004496"/>
    </source>
</evidence>
<dbReference type="GO" id="GO:0003700">
    <property type="term" value="F:DNA-binding transcription factor activity"/>
    <property type="evidence" value="ECO:0007669"/>
    <property type="project" value="InterPro"/>
</dbReference>
<keyword evidence="5" id="KW-0804">Transcription</keyword>
<comment type="similarity">
    <text evidence="6">Belongs to the SarZ family.</text>
</comment>
<keyword evidence="4 10" id="KW-0238">DNA-binding</keyword>
<keyword evidence="3" id="KW-0805">Transcription regulation</keyword>
<dbReference type="SUPFAM" id="SSF46785">
    <property type="entry name" value="Winged helix' DNA-binding domain"/>
    <property type="match status" value="1"/>
</dbReference>
<accession>A0A1H4B2W3</accession>
<protein>
    <recommendedName>
        <fullName evidence="7">HTH-type transcriptional regulator SarZ</fullName>
    </recommendedName>
    <alternativeName>
        <fullName evidence="8">Staphylococcal accessory regulator Z</fullName>
    </alternativeName>
</protein>
<dbReference type="InterPro" id="IPR036390">
    <property type="entry name" value="WH_DNA-bd_sf"/>
</dbReference>
<reference evidence="11" key="1">
    <citation type="submission" date="2016-10" db="EMBL/GenBank/DDBJ databases">
        <authorList>
            <person name="Varghese N."/>
            <person name="Submissions S."/>
        </authorList>
    </citation>
    <scope>NUCLEOTIDE SEQUENCE [LARGE SCALE GENOMIC DNA]</scope>
    <source>
        <strain evidence="11">DSM 22376</strain>
    </source>
</reference>
<name>A0A1H4B2W3_9FLAO</name>
<keyword evidence="2" id="KW-0963">Cytoplasm</keyword>
<dbReference type="FunFam" id="1.10.10.10:FF:000163">
    <property type="entry name" value="MarR family transcriptional regulator"/>
    <property type="match status" value="1"/>
</dbReference>
<dbReference type="EMBL" id="FNRD01000004">
    <property type="protein sequence ID" value="SEA42439.1"/>
    <property type="molecule type" value="Genomic_DNA"/>
</dbReference>
<evidence type="ECO:0000256" key="2">
    <source>
        <dbReference type="ARBA" id="ARBA00022490"/>
    </source>
</evidence>
<gene>
    <name evidence="10" type="ORF">SAMN05443667_104165</name>
</gene>
<dbReference type="Pfam" id="PF22381">
    <property type="entry name" value="Staph_reg_Sar_Rot"/>
    <property type="match status" value="1"/>
</dbReference>
<dbReference type="GO" id="GO:0005737">
    <property type="term" value="C:cytoplasm"/>
    <property type="evidence" value="ECO:0007669"/>
    <property type="project" value="UniProtKB-SubCell"/>
</dbReference>
<keyword evidence="11" id="KW-1185">Reference proteome</keyword>
<dbReference type="InterPro" id="IPR036388">
    <property type="entry name" value="WH-like_DNA-bd_sf"/>
</dbReference>
<dbReference type="PANTHER" id="PTHR42756">
    <property type="entry name" value="TRANSCRIPTIONAL REGULATOR, MARR"/>
    <property type="match status" value="1"/>
</dbReference>
<dbReference type="Proteomes" id="UP000198951">
    <property type="component" value="Unassembled WGS sequence"/>
</dbReference>
<evidence type="ECO:0000256" key="4">
    <source>
        <dbReference type="ARBA" id="ARBA00023125"/>
    </source>
</evidence>
<evidence type="ECO:0000256" key="5">
    <source>
        <dbReference type="ARBA" id="ARBA00023163"/>
    </source>
</evidence>
<dbReference type="PANTHER" id="PTHR42756:SF1">
    <property type="entry name" value="TRANSCRIPTIONAL REPRESSOR OF EMRAB OPERON"/>
    <property type="match status" value="1"/>
</dbReference>
<feature type="domain" description="HTH marR-type" evidence="9">
    <location>
        <begin position="9"/>
        <end position="142"/>
    </location>
</feature>
<evidence type="ECO:0000256" key="7">
    <source>
        <dbReference type="ARBA" id="ARBA00047188"/>
    </source>
</evidence>
<evidence type="ECO:0000313" key="11">
    <source>
        <dbReference type="Proteomes" id="UP000198951"/>
    </source>
</evidence>
<dbReference type="PROSITE" id="PS50995">
    <property type="entry name" value="HTH_MARR_2"/>
    <property type="match status" value="1"/>
</dbReference>
<dbReference type="GO" id="GO:0003677">
    <property type="term" value="F:DNA binding"/>
    <property type="evidence" value="ECO:0007669"/>
    <property type="project" value="UniProtKB-KW"/>
</dbReference>
<evidence type="ECO:0000313" key="10">
    <source>
        <dbReference type="EMBL" id="SEA42439.1"/>
    </source>
</evidence>
<evidence type="ECO:0000256" key="8">
    <source>
        <dbReference type="ARBA" id="ARBA00047207"/>
    </source>
</evidence>
<dbReference type="RefSeq" id="WP_091087243.1">
    <property type="nucleotide sequence ID" value="NZ_FNRD01000004.1"/>
</dbReference>
<dbReference type="Gene3D" id="1.10.10.10">
    <property type="entry name" value="Winged helix-like DNA-binding domain superfamily/Winged helix DNA-binding domain"/>
    <property type="match status" value="1"/>
</dbReference>
<evidence type="ECO:0000256" key="6">
    <source>
        <dbReference type="ARBA" id="ARBA00046337"/>
    </source>
</evidence>
<dbReference type="PRINTS" id="PR00598">
    <property type="entry name" value="HTHMARR"/>
</dbReference>
<dbReference type="OrthoDB" id="9806864at2"/>
<dbReference type="AlphaFoldDB" id="A0A1H4B2W3"/>
<dbReference type="InterPro" id="IPR055166">
    <property type="entry name" value="Transc_reg_Sar_Rot_HTH"/>
</dbReference>
<dbReference type="STRING" id="150146.SAMN05443667_104165"/>
<evidence type="ECO:0000256" key="3">
    <source>
        <dbReference type="ARBA" id="ARBA00023015"/>
    </source>
</evidence>
<evidence type="ECO:0000259" key="9">
    <source>
        <dbReference type="PROSITE" id="PS50995"/>
    </source>
</evidence>
<sequence>MDDAQLKLSSQVCFPLYSASRLLTKAYKPYLDEMGITYPQYLVLIVLWENDELSVNQITEKLLLNSNTLSPLLKRMEKMELLQRNRSTTDERSVIVQLTEKGKSLKDQAKPIPDKLIKVLLTENINLSDVLQLKEMLNEWIKILTEDNKNLE</sequence>
<dbReference type="InterPro" id="IPR000835">
    <property type="entry name" value="HTH_MarR-typ"/>
</dbReference>